<proteinExistence type="predicted"/>
<dbReference type="InterPro" id="IPR052023">
    <property type="entry name" value="Histidine_kinase_KdpD"/>
</dbReference>
<organism evidence="16 17">
    <name type="scientific">Faecalibacterium longum</name>
    <dbReference type="NCBI Taxonomy" id="1851428"/>
    <lineage>
        <taxon>Bacteria</taxon>
        <taxon>Bacillati</taxon>
        <taxon>Bacillota</taxon>
        <taxon>Clostridia</taxon>
        <taxon>Eubacteriales</taxon>
        <taxon>Oscillospiraceae</taxon>
        <taxon>Faecalibacterium</taxon>
    </lineage>
</organism>
<dbReference type="InterPro" id="IPR038318">
    <property type="entry name" value="KdpD_sf"/>
</dbReference>
<feature type="coiled-coil region" evidence="13">
    <location>
        <begin position="404"/>
        <end position="431"/>
    </location>
</feature>
<dbReference type="EC" id="2.7.13.3" evidence="3"/>
<evidence type="ECO:0000256" key="2">
    <source>
        <dbReference type="ARBA" id="ARBA00004141"/>
    </source>
</evidence>
<dbReference type="InterPro" id="IPR003661">
    <property type="entry name" value="HisK_dim/P_dom"/>
</dbReference>
<dbReference type="Gene3D" id="1.20.120.620">
    <property type="entry name" value="Backbone structure of the membrane domain of e. Coli histidine kinase receptor kdpd"/>
    <property type="match status" value="1"/>
</dbReference>
<dbReference type="SMART" id="SM00387">
    <property type="entry name" value="HATPase_c"/>
    <property type="match status" value="1"/>
</dbReference>
<evidence type="ECO:0000256" key="3">
    <source>
        <dbReference type="ARBA" id="ARBA00012438"/>
    </source>
</evidence>
<evidence type="ECO:0000256" key="6">
    <source>
        <dbReference type="ARBA" id="ARBA00022692"/>
    </source>
</evidence>
<dbReference type="PANTHER" id="PTHR45569:SF1">
    <property type="entry name" value="SENSOR PROTEIN KDPD"/>
    <property type="match status" value="1"/>
</dbReference>
<dbReference type="InterPro" id="IPR036097">
    <property type="entry name" value="HisK_dim/P_sf"/>
</dbReference>
<dbReference type="Gene3D" id="3.30.565.10">
    <property type="entry name" value="Histidine kinase-like ATPase, C-terminal domain"/>
    <property type="match status" value="1"/>
</dbReference>
<dbReference type="Pfam" id="PF13493">
    <property type="entry name" value="DUF4118"/>
    <property type="match status" value="1"/>
</dbReference>
<feature type="transmembrane region" description="Helical" evidence="14">
    <location>
        <begin position="189"/>
        <end position="218"/>
    </location>
</feature>
<accession>A0ABV1IKZ1</accession>
<dbReference type="Proteomes" id="UP001439984">
    <property type="component" value="Unassembled WGS sequence"/>
</dbReference>
<dbReference type="InterPro" id="IPR003594">
    <property type="entry name" value="HATPase_dom"/>
</dbReference>
<evidence type="ECO:0000256" key="8">
    <source>
        <dbReference type="ARBA" id="ARBA00022777"/>
    </source>
</evidence>
<dbReference type="SUPFAM" id="SSF55874">
    <property type="entry name" value="ATPase domain of HSP90 chaperone/DNA topoisomerase II/histidine kinase"/>
    <property type="match status" value="1"/>
</dbReference>
<feature type="domain" description="Histidine kinase" evidence="15">
    <location>
        <begin position="435"/>
        <end position="652"/>
    </location>
</feature>
<gene>
    <name evidence="16" type="ORF">AAAU72_04805</name>
</gene>
<dbReference type="Pfam" id="PF00512">
    <property type="entry name" value="HisKA"/>
    <property type="match status" value="1"/>
</dbReference>
<dbReference type="PROSITE" id="PS50109">
    <property type="entry name" value="HIS_KIN"/>
    <property type="match status" value="1"/>
</dbReference>
<keyword evidence="10 14" id="KW-1133">Transmembrane helix</keyword>
<protein>
    <recommendedName>
        <fullName evidence="3">histidine kinase</fullName>
        <ecNumber evidence="3">2.7.13.3</ecNumber>
    </recommendedName>
</protein>
<evidence type="ECO:0000256" key="13">
    <source>
        <dbReference type="SAM" id="Coils"/>
    </source>
</evidence>
<evidence type="ECO:0000256" key="10">
    <source>
        <dbReference type="ARBA" id="ARBA00022989"/>
    </source>
</evidence>
<comment type="caution">
    <text evidence="16">The sequence shown here is derived from an EMBL/GenBank/DDBJ whole genome shotgun (WGS) entry which is preliminary data.</text>
</comment>
<dbReference type="InterPro" id="IPR029016">
    <property type="entry name" value="GAF-like_dom_sf"/>
</dbReference>
<evidence type="ECO:0000256" key="12">
    <source>
        <dbReference type="ARBA" id="ARBA00023136"/>
    </source>
</evidence>
<keyword evidence="6 14" id="KW-0812">Transmembrane</keyword>
<dbReference type="RefSeq" id="WP_223386093.1">
    <property type="nucleotide sequence ID" value="NZ_JBBNIB010000104.1"/>
</dbReference>
<keyword evidence="9" id="KW-0067">ATP-binding</keyword>
<keyword evidence="17" id="KW-1185">Reference proteome</keyword>
<name>A0ABV1IKZ1_9FIRM</name>
<comment type="subcellular location">
    <subcellularLocation>
        <location evidence="2">Membrane</location>
        <topology evidence="2">Multi-pass membrane protein</topology>
    </subcellularLocation>
</comment>
<dbReference type="PRINTS" id="PR00344">
    <property type="entry name" value="BCTRLSENSOR"/>
</dbReference>
<keyword evidence="8" id="KW-0418">Kinase</keyword>
<keyword evidence="13" id="KW-0175">Coiled coil</keyword>
<dbReference type="SUPFAM" id="SSF47384">
    <property type="entry name" value="Homodimeric domain of signal transducing histidine kinase"/>
    <property type="match status" value="1"/>
</dbReference>
<evidence type="ECO:0000259" key="15">
    <source>
        <dbReference type="PROSITE" id="PS50109"/>
    </source>
</evidence>
<dbReference type="CDD" id="cd00082">
    <property type="entry name" value="HisKA"/>
    <property type="match status" value="1"/>
</dbReference>
<keyword evidence="11" id="KW-0902">Two-component regulatory system</keyword>
<dbReference type="CDD" id="cd00075">
    <property type="entry name" value="HATPase"/>
    <property type="match status" value="1"/>
</dbReference>
<keyword evidence="12 14" id="KW-0472">Membrane</keyword>
<sequence length="657" mass="72457">MNRNNPPTEHILACLSSSPSNAKIVRTAATMAKAFGGSFTALYVKTPDADWMSAQDKQRLQQHIHMAEQAGADITTLYGDDIPQQIAEFARISGITKIVLGRSSVHRRHFWSGPTLTEKLTQTAPNLDIYIIPDAAVEQDYGSGRRLFARSIVPSCRDLLITAGILACITVIGFLFLQLDFARYNIIMFYMLGVLLTALTTSGYSCGVFGSIASVALYNFFLTEPRLTFHAYDPGYQITFVLMLTSAIVTCTLTTRLKDQAKMSAQAAFRTKVLFDTSQLLQKATNEDEILSLTAAQLTKLLNRNLIVYPEQDGSLGQGQIFNTVKESSRLSFDSAPERSAAEWCFANKKRSGASTDYCTDAKGLYLAIRTGSGVFGVIGIDLSEKPLDAFENSVLLSILGEGALAIENRRNALEKERATMQAQNEQLRANLLRTISHDLRTPLTSISGNASNLLSNAETLDAETRTKICTDIFDDAQWLIGLVENLLSITRIEDGRMNLQISPQLMDEVVEEALRHISRKSKEHIIITTYSDEILLADMDARLIMQVIINLVDNAIKYTQKGSRINISAYAKNSNIVVDVSDDGPGIPDQNKAQVFEMFFTGQNQIADSHRSLGLGLALCRTILAAHKGTLTLRDNEPHGCIFSFELPKSEVSIHE</sequence>
<evidence type="ECO:0000313" key="17">
    <source>
        <dbReference type="Proteomes" id="UP001439984"/>
    </source>
</evidence>
<evidence type="ECO:0000256" key="9">
    <source>
        <dbReference type="ARBA" id="ARBA00022840"/>
    </source>
</evidence>
<dbReference type="SUPFAM" id="SSF52402">
    <property type="entry name" value="Adenine nucleotide alpha hydrolases-like"/>
    <property type="match status" value="1"/>
</dbReference>
<dbReference type="Pfam" id="PF02518">
    <property type="entry name" value="HATPase_c"/>
    <property type="match status" value="1"/>
</dbReference>
<evidence type="ECO:0000256" key="7">
    <source>
        <dbReference type="ARBA" id="ARBA00022741"/>
    </source>
</evidence>
<feature type="transmembrane region" description="Helical" evidence="14">
    <location>
        <begin position="159"/>
        <end position="177"/>
    </location>
</feature>
<evidence type="ECO:0000313" key="16">
    <source>
        <dbReference type="EMBL" id="MEQ2687503.1"/>
    </source>
</evidence>
<keyword evidence="5" id="KW-0808">Transferase</keyword>
<dbReference type="EMBL" id="JBBNIB010000104">
    <property type="protein sequence ID" value="MEQ2687503.1"/>
    <property type="molecule type" value="Genomic_DNA"/>
</dbReference>
<dbReference type="Gene3D" id="3.30.450.40">
    <property type="match status" value="1"/>
</dbReference>
<dbReference type="InterPro" id="IPR025201">
    <property type="entry name" value="KdpD_TM"/>
</dbReference>
<dbReference type="Gene3D" id="3.40.50.620">
    <property type="entry name" value="HUPs"/>
    <property type="match status" value="1"/>
</dbReference>
<keyword evidence="4" id="KW-0597">Phosphoprotein</keyword>
<dbReference type="InterPro" id="IPR004358">
    <property type="entry name" value="Sig_transdc_His_kin-like_C"/>
</dbReference>
<evidence type="ECO:0000256" key="11">
    <source>
        <dbReference type="ARBA" id="ARBA00023012"/>
    </source>
</evidence>
<dbReference type="InterPro" id="IPR014729">
    <property type="entry name" value="Rossmann-like_a/b/a_fold"/>
</dbReference>
<dbReference type="Gene3D" id="1.10.287.130">
    <property type="match status" value="1"/>
</dbReference>
<dbReference type="InterPro" id="IPR036890">
    <property type="entry name" value="HATPase_C_sf"/>
</dbReference>
<evidence type="ECO:0000256" key="4">
    <source>
        <dbReference type="ARBA" id="ARBA00022553"/>
    </source>
</evidence>
<evidence type="ECO:0000256" key="5">
    <source>
        <dbReference type="ARBA" id="ARBA00022679"/>
    </source>
</evidence>
<dbReference type="PANTHER" id="PTHR45569">
    <property type="entry name" value="SENSOR PROTEIN KDPD"/>
    <property type="match status" value="1"/>
</dbReference>
<evidence type="ECO:0000256" key="1">
    <source>
        <dbReference type="ARBA" id="ARBA00000085"/>
    </source>
</evidence>
<comment type="catalytic activity">
    <reaction evidence="1">
        <text>ATP + protein L-histidine = ADP + protein N-phospho-L-histidine.</text>
        <dbReference type="EC" id="2.7.13.3"/>
    </reaction>
</comment>
<reference evidence="16 17" key="1">
    <citation type="submission" date="2024-04" db="EMBL/GenBank/DDBJ databases">
        <title>Human intestinal bacterial collection.</title>
        <authorList>
            <person name="Pauvert C."/>
            <person name="Hitch T.C.A."/>
            <person name="Clavel T."/>
        </authorList>
    </citation>
    <scope>NUCLEOTIDE SEQUENCE [LARGE SCALE GENOMIC DNA]</scope>
    <source>
        <strain evidence="16 17">CLA-AA-H236</strain>
    </source>
</reference>
<evidence type="ECO:0000256" key="14">
    <source>
        <dbReference type="SAM" id="Phobius"/>
    </source>
</evidence>
<feature type="transmembrane region" description="Helical" evidence="14">
    <location>
        <begin position="238"/>
        <end position="257"/>
    </location>
</feature>
<keyword evidence="7" id="KW-0547">Nucleotide-binding</keyword>
<dbReference type="CDD" id="cd01987">
    <property type="entry name" value="USP_KdpD-like"/>
    <property type="match status" value="1"/>
</dbReference>
<dbReference type="SMART" id="SM00388">
    <property type="entry name" value="HisKA"/>
    <property type="match status" value="1"/>
</dbReference>
<dbReference type="InterPro" id="IPR005467">
    <property type="entry name" value="His_kinase_dom"/>
</dbReference>